<dbReference type="EMBL" id="JAIXMP010000024">
    <property type="protein sequence ID" value="KAI9254599.1"/>
    <property type="molecule type" value="Genomic_DNA"/>
</dbReference>
<dbReference type="AlphaFoldDB" id="A0AAD5K475"/>
<organism evidence="5 6">
    <name type="scientific">Phascolomyces articulosus</name>
    <dbReference type="NCBI Taxonomy" id="60185"/>
    <lineage>
        <taxon>Eukaryota</taxon>
        <taxon>Fungi</taxon>
        <taxon>Fungi incertae sedis</taxon>
        <taxon>Mucoromycota</taxon>
        <taxon>Mucoromycotina</taxon>
        <taxon>Mucoromycetes</taxon>
        <taxon>Mucorales</taxon>
        <taxon>Lichtheimiaceae</taxon>
        <taxon>Phascolomyces</taxon>
    </lineage>
</organism>
<name>A0AAD5K475_9FUNG</name>
<accession>A0AAD5K475</accession>
<keyword evidence="6" id="KW-1185">Reference proteome</keyword>
<dbReference type="PANTHER" id="PTHR43160:SF3">
    <property type="entry name" value="ACONITATE HYDRATASE, MITOCHONDRIAL"/>
    <property type="match status" value="1"/>
</dbReference>
<comment type="caution">
    <text evidence="5">The sequence shown here is derived from an EMBL/GenBank/DDBJ whole genome shotgun (WGS) entry which is preliminary data.</text>
</comment>
<evidence type="ECO:0000256" key="2">
    <source>
        <dbReference type="ARBA" id="ARBA00023004"/>
    </source>
</evidence>
<dbReference type="GO" id="GO:0005829">
    <property type="term" value="C:cytosol"/>
    <property type="evidence" value="ECO:0007669"/>
    <property type="project" value="TreeGrafter"/>
</dbReference>
<dbReference type="Pfam" id="PF00330">
    <property type="entry name" value="Aconitase"/>
    <property type="match status" value="1"/>
</dbReference>
<proteinExistence type="predicted"/>
<dbReference type="InterPro" id="IPR050926">
    <property type="entry name" value="Aconitase/IPM_isomerase"/>
</dbReference>
<dbReference type="SUPFAM" id="SSF53732">
    <property type="entry name" value="Aconitase iron-sulfur domain"/>
    <property type="match status" value="1"/>
</dbReference>
<protein>
    <recommendedName>
        <fullName evidence="4">Aconitase/3-isopropylmalate dehydratase large subunit alpha/beta/alpha domain-containing protein</fullName>
    </recommendedName>
</protein>
<keyword evidence="3" id="KW-0411">Iron-sulfur</keyword>
<dbReference type="GO" id="GO:0051539">
    <property type="term" value="F:4 iron, 4 sulfur cluster binding"/>
    <property type="evidence" value="ECO:0007669"/>
    <property type="project" value="TreeGrafter"/>
</dbReference>
<dbReference type="InterPro" id="IPR001030">
    <property type="entry name" value="Acoase/IPM_deHydtase_lsu_aba"/>
</dbReference>
<keyword evidence="2" id="KW-0408">Iron</keyword>
<evidence type="ECO:0000313" key="6">
    <source>
        <dbReference type="Proteomes" id="UP001209540"/>
    </source>
</evidence>
<evidence type="ECO:0000259" key="4">
    <source>
        <dbReference type="Pfam" id="PF00330"/>
    </source>
</evidence>
<keyword evidence="1" id="KW-0479">Metal-binding</keyword>
<gene>
    <name evidence="5" type="ORF">BDA99DRAFT_518807</name>
</gene>
<evidence type="ECO:0000313" key="5">
    <source>
        <dbReference type="EMBL" id="KAI9254599.1"/>
    </source>
</evidence>
<dbReference type="Gene3D" id="3.30.499.10">
    <property type="entry name" value="Aconitase, domain 3"/>
    <property type="match status" value="2"/>
</dbReference>
<dbReference type="GO" id="GO:0006099">
    <property type="term" value="P:tricarboxylic acid cycle"/>
    <property type="evidence" value="ECO:0007669"/>
    <property type="project" value="TreeGrafter"/>
</dbReference>
<dbReference type="InterPro" id="IPR036008">
    <property type="entry name" value="Aconitase_4Fe-4S_dom"/>
</dbReference>
<reference evidence="5" key="1">
    <citation type="journal article" date="2022" name="IScience">
        <title>Evolution of zygomycete secretomes and the origins of terrestrial fungal ecologies.</title>
        <authorList>
            <person name="Chang Y."/>
            <person name="Wang Y."/>
            <person name="Mondo S."/>
            <person name="Ahrendt S."/>
            <person name="Andreopoulos W."/>
            <person name="Barry K."/>
            <person name="Beard J."/>
            <person name="Benny G.L."/>
            <person name="Blankenship S."/>
            <person name="Bonito G."/>
            <person name="Cuomo C."/>
            <person name="Desiro A."/>
            <person name="Gervers K.A."/>
            <person name="Hundley H."/>
            <person name="Kuo A."/>
            <person name="LaButti K."/>
            <person name="Lang B.F."/>
            <person name="Lipzen A."/>
            <person name="O'Donnell K."/>
            <person name="Pangilinan J."/>
            <person name="Reynolds N."/>
            <person name="Sandor L."/>
            <person name="Smith M.E."/>
            <person name="Tsang A."/>
            <person name="Grigoriev I.V."/>
            <person name="Stajich J.E."/>
            <person name="Spatafora J.W."/>
        </authorList>
    </citation>
    <scope>NUCLEOTIDE SEQUENCE</scope>
    <source>
        <strain evidence="5">RSA 2281</strain>
    </source>
</reference>
<sequence length="525" mass="58353">MISSRQIVQQCTRRSISSSTKTSTTTVSTSIGEKSNRFLAHYDKLIHNVQKRRSEHGHQRNLSLTEKILYGHGLDKQNYLQHNKINVSAFAASSSSFSGNTIQNVHENLIPSCDNILLKNDYAFLPGGLLFKNNNNNNHEPSSSVFKEALGMEDPIFSGHAMTQHNHDAGVLSTLCVGGSGLEDTTPRHSPLDDILSTFPSTKTATDDELSLPPKIIGVRLDGTLSGWTTPKDICLHISDLLTKHRQNDKNQSIILEYHGPGTDNVSCHDRAEICAMTSELGDHTSALFPFTDRTFNYLCTTGRCSLAYAASAIADVYLQPDQDALYDDLIDVKLDHLQPYIHGPFTANRLTRLNQLKEEAKEEEWPEHLSAVSISTTNKTMLDRVARIAKQARQRGLEVKMPFRILIDPKVVPDQMERDTLSFLFESIGAKIIAQPSRMMGHGTSADMDDSKWVSVMATSCKNVYDEEQFYMGNPNSHAFVASPEIVMAMAFAGKLTFNPVKDLIIGRDGIPFRFTPSTKPLIL</sequence>
<feature type="domain" description="Aconitase/3-isopropylmalate dehydratase large subunit alpha/beta/alpha" evidence="4">
    <location>
        <begin position="213"/>
        <end position="495"/>
    </location>
</feature>
<reference evidence="5" key="2">
    <citation type="submission" date="2023-02" db="EMBL/GenBank/DDBJ databases">
        <authorList>
            <consortium name="DOE Joint Genome Institute"/>
            <person name="Mondo S.J."/>
            <person name="Chang Y."/>
            <person name="Wang Y."/>
            <person name="Ahrendt S."/>
            <person name="Andreopoulos W."/>
            <person name="Barry K."/>
            <person name="Beard J."/>
            <person name="Benny G.L."/>
            <person name="Blankenship S."/>
            <person name="Bonito G."/>
            <person name="Cuomo C."/>
            <person name="Desiro A."/>
            <person name="Gervers K.A."/>
            <person name="Hundley H."/>
            <person name="Kuo A."/>
            <person name="LaButti K."/>
            <person name="Lang B.F."/>
            <person name="Lipzen A."/>
            <person name="O'Donnell K."/>
            <person name="Pangilinan J."/>
            <person name="Reynolds N."/>
            <person name="Sandor L."/>
            <person name="Smith M.W."/>
            <person name="Tsang A."/>
            <person name="Grigoriev I.V."/>
            <person name="Stajich J.E."/>
            <person name="Spatafora J.W."/>
        </authorList>
    </citation>
    <scope>NUCLEOTIDE SEQUENCE</scope>
    <source>
        <strain evidence="5">RSA 2281</strain>
    </source>
</reference>
<dbReference type="GO" id="GO:0046872">
    <property type="term" value="F:metal ion binding"/>
    <property type="evidence" value="ECO:0007669"/>
    <property type="project" value="UniProtKB-KW"/>
</dbReference>
<dbReference type="GO" id="GO:0003994">
    <property type="term" value="F:aconitate hydratase activity"/>
    <property type="evidence" value="ECO:0007669"/>
    <property type="project" value="TreeGrafter"/>
</dbReference>
<evidence type="ECO:0000256" key="3">
    <source>
        <dbReference type="ARBA" id="ARBA00023014"/>
    </source>
</evidence>
<dbReference type="InterPro" id="IPR015931">
    <property type="entry name" value="Acnase/IPM_dHydase_lsu_aba_1/3"/>
</dbReference>
<dbReference type="Proteomes" id="UP001209540">
    <property type="component" value="Unassembled WGS sequence"/>
</dbReference>
<dbReference type="PANTHER" id="PTHR43160">
    <property type="entry name" value="ACONITATE HYDRATASE B"/>
    <property type="match status" value="1"/>
</dbReference>
<evidence type="ECO:0000256" key="1">
    <source>
        <dbReference type="ARBA" id="ARBA00022723"/>
    </source>
</evidence>